<evidence type="ECO:0000259" key="3">
    <source>
        <dbReference type="Pfam" id="PF05175"/>
    </source>
</evidence>
<dbReference type="PROSITE" id="PS00092">
    <property type="entry name" value="N6_MTASE"/>
    <property type="match status" value="1"/>
</dbReference>
<dbReference type="AlphaFoldDB" id="A0A0D6Q5X9"/>
<evidence type="ECO:0000313" key="4">
    <source>
        <dbReference type="EMBL" id="GAN98176.1"/>
    </source>
</evidence>
<dbReference type="CDD" id="cd02440">
    <property type="entry name" value="AdoMet_MTases"/>
    <property type="match status" value="1"/>
</dbReference>
<dbReference type="PANTHER" id="PTHR18895">
    <property type="entry name" value="HEMK METHYLTRANSFERASE"/>
    <property type="match status" value="1"/>
</dbReference>
<dbReference type="GO" id="GO:0032259">
    <property type="term" value="P:methylation"/>
    <property type="evidence" value="ECO:0007669"/>
    <property type="project" value="UniProtKB-KW"/>
</dbReference>
<dbReference type="RefSeq" id="WP_082086162.1">
    <property type="nucleotide sequence ID" value="NZ_BANI01000463.1"/>
</dbReference>
<dbReference type="Gene3D" id="3.40.50.150">
    <property type="entry name" value="Vaccinia Virus protein VP39"/>
    <property type="match status" value="1"/>
</dbReference>
<name>A0A0D6Q5X9_KOMEU</name>
<evidence type="ECO:0000313" key="5">
    <source>
        <dbReference type="Proteomes" id="UP000032675"/>
    </source>
</evidence>
<dbReference type="InterPro" id="IPR007848">
    <property type="entry name" value="Small_mtfrase_dom"/>
</dbReference>
<accession>A0A0D6Q5X9</accession>
<feature type="domain" description="Methyltransferase small" evidence="3">
    <location>
        <begin position="113"/>
        <end position="239"/>
    </location>
</feature>
<proteinExistence type="predicted"/>
<dbReference type="EMBL" id="BANI01000463">
    <property type="protein sequence ID" value="GAN98176.1"/>
    <property type="molecule type" value="Genomic_DNA"/>
</dbReference>
<protein>
    <submittedName>
        <fullName evidence="4">Modification DNA methylase</fullName>
    </submittedName>
</protein>
<sequence>MQQVGITLLRSGYRFVCPTPETQRRVNARPGNGWAANPVDIFGWSRSFRRDALPAPLFAQAMEAGMLVADNGAWRSRFRFSTLGGNGFFHSAFPTDAEDAVFFGPDSYRFGAVLAAHLRSAPPPVRAVDIGCGTGLGAIMVAQACPGTEVVMVDINPGALRLARINARIAGVDGIRAWQGDLLSGLAGEFDLILSNPPYLPDPGCRLYRNGGGRLGEGLSLAVVRTAMERLAPGGTLLLYTGTAIIDGDNPFLRDVSALLDGRDFTWAASELDPDVFGEELEGGPLSVAERIAVICLTVIQR</sequence>
<dbReference type="InterPro" id="IPR029063">
    <property type="entry name" value="SAM-dependent_MTases_sf"/>
</dbReference>
<reference evidence="4 5" key="1">
    <citation type="submission" date="2012-11" db="EMBL/GenBank/DDBJ databases">
        <title>Whole genome sequence of Gluconacetobacter europaeus NBRC3261.</title>
        <authorList>
            <person name="Azuma Y."/>
            <person name="Higashiura N."/>
            <person name="Hirakawa H."/>
            <person name="Matsushita K."/>
        </authorList>
    </citation>
    <scope>NUCLEOTIDE SEQUENCE [LARGE SCALE GENOMIC DNA]</scope>
    <source>
        <strain evidence="4 5">NBRC 3261</strain>
    </source>
</reference>
<comment type="caution">
    <text evidence="4">The sequence shown here is derived from an EMBL/GenBank/DDBJ whole genome shotgun (WGS) entry which is preliminary data.</text>
</comment>
<organism evidence="4 5">
    <name type="scientific">Komagataeibacter europaeus NBRC 3261</name>
    <dbReference type="NCBI Taxonomy" id="1234669"/>
    <lineage>
        <taxon>Bacteria</taxon>
        <taxon>Pseudomonadati</taxon>
        <taxon>Pseudomonadota</taxon>
        <taxon>Alphaproteobacteria</taxon>
        <taxon>Acetobacterales</taxon>
        <taxon>Acetobacteraceae</taxon>
        <taxon>Komagataeibacter</taxon>
    </lineage>
</organism>
<keyword evidence="1 4" id="KW-0489">Methyltransferase</keyword>
<keyword evidence="1 4" id="KW-0808">Transferase</keyword>
<dbReference type="Proteomes" id="UP000032675">
    <property type="component" value="Unassembled WGS sequence"/>
</dbReference>
<dbReference type="GO" id="GO:0003676">
    <property type="term" value="F:nucleic acid binding"/>
    <property type="evidence" value="ECO:0007669"/>
    <property type="project" value="InterPro"/>
</dbReference>
<dbReference type="SUPFAM" id="SSF53335">
    <property type="entry name" value="S-adenosyl-L-methionine-dependent methyltransferases"/>
    <property type="match status" value="1"/>
</dbReference>
<keyword evidence="2" id="KW-0949">S-adenosyl-L-methionine</keyword>
<dbReference type="InterPro" id="IPR002052">
    <property type="entry name" value="DNA_methylase_N6_adenine_CS"/>
</dbReference>
<evidence type="ECO:0000256" key="1">
    <source>
        <dbReference type="ARBA" id="ARBA00022603"/>
    </source>
</evidence>
<dbReference type="PANTHER" id="PTHR18895:SF74">
    <property type="entry name" value="MTRF1L RELEASE FACTOR GLUTAMINE METHYLTRANSFERASE"/>
    <property type="match status" value="1"/>
</dbReference>
<dbReference type="Pfam" id="PF05175">
    <property type="entry name" value="MTS"/>
    <property type="match status" value="1"/>
</dbReference>
<evidence type="ECO:0000256" key="2">
    <source>
        <dbReference type="ARBA" id="ARBA00022691"/>
    </source>
</evidence>
<dbReference type="InterPro" id="IPR050320">
    <property type="entry name" value="N5-glutamine_MTase"/>
</dbReference>
<dbReference type="GO" id="GO:0036009">
    <property type="term" value="F:protein-glutamine N-methyltransferase activity"/>
    <property type="evidence" value="ECO:0007669"/>
    <property type="project" value="TreeGrafter"/>
</dbReference>
<gene>
    <name evidence="4" type="ORF">Geu3261_0574_004</name>
</gene>